<evidence type="ECO:0000313" key="2">
    <source>
        <dbReference type="Proteomes" id="UP001527090"/>
    </source>
</evidence>
<reference evidence="1 2" key="1">
    <citation type="submission" date="2022-05" db="EMBL/GenBank/DDBJ databases">
        <title>Genome Sequencing of Bee-Associated Microbes.</title>
        <authorList>
            <person name="Dunlap C."/>
        </authorList>
    </citation>
    <scope>NUCLEOTIDE SEQUENCE [LARGE SCALE GENOMIC DNA]</scope>
    <source>
        <strain evidence="1 2">NRRL NRS-750</strain>
    </source>
</reference>
<accession>A0ABT4E6U3</accession>
<gene>
    <name evidence="1" type="ORF">M5X04_08925</name>
</gene>
<name>A0ABT4E6U3_PAEAL</name>
<dbReference type="SUPFAM" id="SSF141571">
    <property type="entry name" value="Pentapeptide repeat-like"/>
    <property type="match status" value="1"/>
</dbReference>
<dbReference type="Pfam" id="PF13599">
    <property type="entry name" value="Pentapeptide_4"/>
    <property type="match status" value="1"/>
</dbReference>
<sequence length="376" mass="43266">MGKEESLRLFVQQVVEPNRQSALSAFDPYFHANKEKWSSDFILSFQQYCRTIRERQIRGEKGRIGHITFSMLRTEIADGRFAYLVEATDASWILDQNPCRTRYDADWALYDLDKLELQLVQESRQYMGNVTVVDLERQRLLDSIYFHHYVIELIRYAMPRAVQLHEFIELEKEEQFEVRVGEYMDTSEVVYQEASPNYHSEDVKEWLQEKNDYEYAYSAFAELDLSNGEYSKLDLRFSTFRDCTLSSSNFEEAVLVGTRWKECQLAGANFSYALLHGADLSGCDLSDATFRNSEGCSGFLHAKKDRPSFSGVNFSRANLTGANFAGASLRGAQFIDAQLERTRFVGADLTGAIFSEHQAGDVLLDESQRKGVIWRT</sequence>
<dbReference type="EMBL" id="JAMDLY010000009">
    <property type="protein sequence ID" value="MCY9529454.1"/>
    <property type="molecule type" value="Genomic_DNA"/>
</dbReference>
<dbReference type="InterPro" id="IPR051082">
    <property type="entry name" value="Pentapeptide-BTB/POZ_domain"/>
</dbReference>
<dbReference type="Pfam" id="PF00805">
    <property type="entry name" value="Pentapeptide"/>
    <property type="match status" value="1"/>
</dbReference>
<proteinExistence type="predicted"/>
<comment type="caution">
    <text evidence="1">The sequence shown here is derived from an EMBL/GenBank/DDBJ whole genome shotgun (WGS) entry which is preliminary data.</text>
</comment>
<dbReference type="Proteomes" id="UP001527090">
    <property type="component" value="Unassembled WGS sequence"/>
</dbReference>
<evidence type="ECO:0000313" key="1">
    <source>
        <dbReference type="EMBL" id="MCY9529454.1"/>
    </source>
</evidence>
<dbReference type="RefSeq" id="WP_090513280.1">
    <property type="nucleotide sequence ID" value="NZ_JAMDLY010000009.1"/>
</dbReference>
<dbReference type="Gene3D" id="2.160.20.80">
    <property type="entry name" value="E3 ubiquitin-protein ligase SopA"/>
    <property type="match status" value="1"/>
</dbReference>
<dbReference type="PANTHER" id="PTHR14136">
    <property type="entry name" value="BTB_POZ DOMAIN-CONTAINING PROTEIN KCTD9"/>
    <property type="match status" value="1"/>
</dbReference>
<protein>
    <submittedName>
        <fullName evidence="1">Pentapeptide repeat-containing protein</fullName>
    </submittedName>
</protein>
<dbReference type="PANTHER" id="PTHR14136:SF17">
    <property type="entry name" value="BTB_POZ DOMAIN-CONTAINING PROTEIN KCTD9"/>
    <property type="match status" value="1"/>
</dbReference>
<keyword evidence="2" id="KW-1185">Reference proteome</keyword>
<dbReference type="InterPro" id="IPR001646">
    <property type="entry name" value="5peptide_repeat"/>
</dbReference>
<organism evidence="1 2">
    <name type="scientific">Paenibacillus alvei</name>
    <name type="common">Bacillus alvei</name>
    <dbReference type="NCBI Taxonomy" id="44250"/>
    <lineage>
        <taxon>Bacteria</taxon>
        <taxon>Bacillati</taxon>
        <taxon>Bacillota</taxon>
        <taxon>Bacilli</taxon>
        <taxon>Bacillales</taxon>
        <taxon>Paenibacillaceae</taxon>
        <taxon>Paenibacillus</taxon>
    </lineage>
</organism>